<dbReference type="NCBIfam" id="NF002946">
    <property type="entry name" value="PRK03601.1"/>
    <property type="match status" value="1"/>
</dbReference>
<dbReference type="GO" id="GO:0003677">
    <property type="term" value="F:DNA binding"/>
    <property type="evidence" value="ECO:0007669"/>
    <property type="project" value="UniProtKB-KW"/>
</dbReference>
<protein>
    <recommendedName>
        <fullName evidence="6">HTH-type transcriptional regulator HdfR</fullName>
    </recommendedName>
    <alternativeName>
        <fullName evidence="6">H-NS-dependent flhDC regulator</fullName>
    </alternativeName>
</protein>
<dbReference type="SUPFAM" id="SSF53850">
    <property type="entry name" value="Periplasmic binding protein-like II"/>
    <property type="match status" value="1"/>
</dbReference>
<evidence type="ECO:0000256" key="1">
    <source>
        <dbReference type="ARBA" id="ARBA00009437"/>
    </source>
</evidence>
<dbReference type="PROSITE" id="PS50931">
    <property type="entry name" value="HTH_LYSR"/>
    <property type="match status" value="1"/>
</dbReference>
<dbReference type="InterPro" id="IPR000847">
    <property type="entry name" value="LysR_HTH_N"/>
</dbReference>
<feature type="DNA-binding region" description="H-T-H motif" evidence="6">
    <location>
        <begin position="18"/>
        <end position="37"/>
    </location>
</feature>
<evidence type="ECO:0000256" key="6">
    <source>
        <dbReference type="HAMAP-Rule" id="MF_01233"/>
    </source>
</evidence>
<dbReference type="RefSeq" id="WP_029095563.1">
    <property type="nucleotide sequence ID" value="NZ_CAADJA010000002.1"/>
</dbReference>
<dbReference type="SUPFAM" id="SSF46785">
    <property type="entry name" value="Winged helix' DNA-binding domain"/>
    <property type="match status" value="1"/>
</dbReference>
<feature type="domain" description="HTH lysR-type" evidence="7">
    <location>
        <begin position="1"/>
        <end position="58"/>
    </location>
</feature>
<evidence type="ECO:0000256" key="4">
    <source>
        <dbReference type="ARBA" id="ARBA00023125"/>
    </source>
</evidence>
<reference evidence="9 11" key="3">
    <citation type="submission" date="2019-03" db="EMBL/GenBank/DDBJ databases">
        <authorList>
            <consortium name="Pathogen Informatics"/>
        </authorList>
    </citation>
    <scope>NUCLEOTIDE SEQUENCE [LARGE SCALE GENOMIC DNA]</scope>
    <source>
        <strain evidence="9 11">NCTC12282</strain>
    </source>
</reference>
<evidence type="ECO:0000313" key="8">
    <source>
        <dbReference type="EMBL" id="PHI28408.1"/>
    </source>
</evidence>
<keyword evidence="3 6" id="KW-0805">Transcription regulation</keyword>
<dbReference type="GO" id="GO:0045892">
    <property type="term" value="P:negative regulation of DNA-templated transcription"/>
    <property type="evidence" value="ECO:0007669"/>
    <property type="project" value="UniProtKB-UniRule"/>
</dbReference>
<keyword evidence="4 6" id="KW-0238">DNA-binding</keyword>
<evidence type="ECO:0000313" key="10">
    <source>
        <dbReference type="Proteomes" id="UP000224974"/>
    </source>
</evidence>
<organism evidence="8 10">
    <name type="scientific">Budvicia aquatica</name>
    <dbReference type="NCBI Taxonomy" id="82979"/>
    <lineage>
        <taxon>Bacteria</taxon>
        <taxon>Pseudomonadati</taxon>
        <taxon>Pseudomonadota</taxon>
        <taxon>Gammaproteobacteria</taxon>
        <taxon>Enterobacterales</taxon>
        <taxon>Budviciaceae</taxon>
        <taxon>Budvicia</taxon>
    </lineage>
</organism>
<dbReference type="CDD" id="cd05466">
    <property type="entry name" value="PBP2_LTTR_substrate"/>
    <property type="match status" value="1"/>
</dbReference>
<dbReference type="FunFam" id="1.10.10.10:FF:000001">
    <property type="entry name" value="LysR family transcriptional regulator"/>
    <property type="match status" value="1"/>
</dbReference>
<dbReference type="PRINTS" id="PR00039">
    <property type="entry name" value="HTHLYSR"/>
</dbReference>
<evidence type="ECO:0000256" key="3">
    <source>
        <dbReference type="ARBA" id="ARBA00023015"/>
    </source>
</evidence>
<dbReference type="OrthoDB" id="9786526at2"/>
<comment type="function">
    <text evidence="6">Negatively regulates the transcription of the flagellar master operon flhDC by binding to the upstream region of the operon.</text>
</comment>
<dbReference type="GO" id="GO:0003700">
    <property type="term" value="F:DNA-binding transcription factor activity"/>
    <property type="evidence" value="ECO:0007669"/>
    <property type="project" value="UniProtKB-UniRule"/>
</dbReference>
<dbReference type="Pfam" id="PF03466">
    <property type="entry name" value="LysR_substrate"/>
    <property type="match status" value="1"/>
</dbReference>
<comment type="similarity">
    <text evidence="1 6">Belongs to the LysR transcriptional regulatory family.</text>
</comment>
<reference evidence="10" key="2">
    <citation type="submission" date="2017-09" db="EMBL/GenBank/DDBJ databases">
        <title>FDA dAtabase for Regulatory Grade micrObial Sequences (FDA-ARGOS): Supporting development and validation of Infectious Disease Dx tests.</title>
        <authorList>
            <person name="Minogue T."/>
            <person name="Wolcott M."/>
            <person name="Wasieloski L."/>
            <person name="Aguilar W."/>
            <person name="Moore D."/>
            <person name="Tallon L."/>
            <person name="Sadzewicz L."/>
            <person name="Ott S."/>
            <person name="Zhao X."/>
            <person name="Nagaraj S."/>
            <person name="Vavikolanu K."/>
            <person name="Aluvathingal J."/>
            <person name="Nadendla S."/>
            <person name="Sichtig H."/>
        </authorList>
    </citation>
    <scope>NUCLEOTIDE SEQUENCE [LARGE SCALE GENOMIC DNA]</scope>
    <source>
        <strain evidence="10">FDAARGOS_387</strain>
    </source>
</reference>
<reference evidence="8" key="1">
    <citation type="submission" date="2017-09" db="EMBL/GenBank/DDBJ databases">
        <title>FDA dAtabase for Regulatory Grade micrObial Sequences (FDA-ARGOS): Supporting development and validation of Infectious Disease Dx tests.</title>
        <authorList>
            <person name="Minogue T."/>
            <person name="Wolcott M."/>
            <person name="Wasieloski L."/>
            <person name="Aguilar W."/>
            <person name="Moore D."/>
            <person name="Tallon L.J."/>
            <person name="Sadzewicz L."/>
            <person name="Ott S."/>
            <person name="Zhao X."/>
            <person name="Nagaraj S."/>
            <person name="Vavikolanu K."/>
            <person name="Aluvathingal J."/>
            <person name="Nadendla S."/>
            <person name="Sichtig H."/>
        </authorList>
    </citation>
    <scope>NUCLEOTIDE SEQUENCE</scope>
    <source>
        <strain evidence="8">FDAARGOS_387</strain>
    </source>
</reference>
<evidence type="ECO:0000259" key="7">
    <source>
        <dbReference type="PROSITE" id="PS50931"/>
    </source>
</evidence>
<dbReference type="PANTHER" id="PTHR30579">
    <property type="entry name" value="TRANSCRIPTIONAL REGULATOR"/>
    <property type="match status" value="1"/>
</dbReference>
<dbReference type="InterPro" id="IPR036390">
    <property type="entry name" value="WH_DNA-bd_sf"/>
</dbReference>
<evidence type="ECO:0000256" key="5">
    <source>
        <dbReference type="ARBA" id="ARBA00023163"/>
    </source>
</evidence>
<dbReference type="HAMAP" id="MF_01233">
    <property type="entry name" value="HTH_type_HdfR"/>
    <property type="match status" value="1"/>
</dbReference>
<dbReference type="AlphaFoldDB" id="A0A2C6DDN2"/>
<dbReference type="Gene3D" id="1.10.10.10">
    <property type="entry name" value="Winged helix-like DNA-binding domain superfamily/Winged helix DNA-binding domain"/>
    <property type="match status" value="1"/>
</dbReference>
<evidence type="ECO:0000256" key="2">
    <source>
        <dbReference type="ARBA" id="ARBA00022491"/>
    </source>
</evidence>
<accession>A0A2C6DDN2</accession>
<proteinExistence type="inferred from homology"/>
<dbReference type="InterPro" id="IPR005119">
    <property type="entry name" value="LysR_subst-bd"/>
</dbReference>
<evidence type="ECO:0000313" key="11">
    <source>
        <dbReference type="Proteomes" id="UP000373449"/>
    </source>
</evidence>
<dbReference type="EMBL" id="PDDX01000001">
    <property type="protein sequence ID" value="PHI28408.1"/>
    <property type="molecule type" value="Genomic_DNA"/>
</dbReference>
<dbReference type="InterPro" id="IPR050176">
    <property type="entry name" value="LTTR"/>
</dbReference>
<sequence length="277" mass="31782">MDTELLKTFIEVSKTRHFGRAAESLYLTQSAVSSRIRLLENQLGVNLFTRHRNNIRLTQSGEQLLPYAENLISTWQQARNAVTKNNYKNNTLSIGAVALIWETKLNDWLESLYSQHKNLQIEARIASRNILVQHLHERQLDLFIATEPPKMDELSSELLGSIPLRLFTYDKKGNDKKRTLISLDWGVDSVQQEQEILSQNNGISLITSSANMAKQMLKNTGSCAFLPEYWQQQNHDLKIVPQSATIHQSIYAVWLQNSEQESLIRKLLKNPVLVVDE</sequence>
<dbReference type="Proteomes" id="UP000224974">
    <property type="component" value="Unassembled WGS sequence"/>
</dbReference>
<dbReference type="InterPro" id="IPR020890">
    <property type="entry name" value="Tscrpt_reg_HTH_HdfR"/>
</dbReference>
<dbReference type="STRING" id="1111728.GCA_000427805_03475"/>
<evidence type="ECO:0000313" key="9">
    <source>
        <dbReference type="EMBL" id="VFS46321.1"/>
    </source>
</evidence>
<gene>
    <name evidence="9" type="primary">gltR_2</name>
    <name evidence="6" type="synonym">hdfR</name>
    <name evidence="8" type="ORF">CRN84_03205</name>
    <name evidence="9" type="ORF">NCTC12282_01224</name>
</gene>
<keyword evidence="2 6" id="KW-0678">Repressor</keyword>
<keyword evidence="5 6" id="KW-0804">Transcription</keyword>
<dbReference type="Gene3D" id="3.40.190.10">
    <property type="entry name" value="Periplasmic binding protein-like II"/>
    <property type="match status" value="2"/>
</dbReference>
<dbReference type="Pfam" id="PF00126">
    <property type="entry name" value="HTH_1"/>
    <property type="match status" value="1"/>
</dbReference>
<dbReference type="InterPro" id="IPR036388">
    <property type="entry name" value="WH-like_DNA-bd_sf"/>
</dbReference>
<dbReference type="Proteomes" id="UP000373449">
    <property type="component" value="Unassembled WGS sequence"/>
</dbReference>
<dbReference type="EMBL" id="CAADJA010000002">
    <property type="protein sequence ID" value="VFS46321.1"/>
    <property type="molecule type" value="Genomic_DNA"/>
</dbReference>
<dbReference type="PANTHER" id="PTHR30579:SF8">
    <property type="entry name" value="HTH-TYPE TRANSCRIPTIONAL REGULATOR HDFR"/>
    <property type="match status" value="1"/>
</dbReference>
<name>A0A2C6DDN2_9GAMM</name>
<keyword evidence="10" id="KW-1185">Reference proteome</keyword>